<dbReference type="InterPro" id="IPR036525">
    <property type="entry name" value="Tubulin/FtsZ_GTPase_sf"/>
</dbReference>
<sequence>MHEIITLQLGNQANYLATHFWNTQESYFTYGEDQDESPVDHDVHFRPGLAPDGTETFMPRTVIYDLKGAFGTLRKINALYDVDDESTPPQALWNGAPTLHRARPSRNPPTPNPSTRACPRRASPPAVRYFSDYSRVFYHPKSIVQLAEHELNSSVAPFERHATGEELFADLDREHTTCSTATCAPSPRRDHMQGVQVFAGLEDAWGGFAGRYLERIRDEYGKEKRLLRLANKAKTLIEAYKQASIIVPLAVPERLAGRVKLDAASQWHTSALLAAAMESAMLPSRLKDPFKRETLGGMADVLNTMGKQSVAGLQISFAPAQPEEGQKDARQRKLTEEELSEGVQLDLRFTPSDQLEAYSRSNGFDKPRVFSQLVASRGYGDEPVEPVEIDEAGRRVRRSSYEPVTKSYNSTLQFPLLDSFPDIFRGDDDEELTGALNITSSLSTDSSVFNRLKSLRSTVIRSFGIEDRETLGNELMEMADEYHEGWSSGSDDGEDD</sequence>
<feature type="domain" description="DML1/Misato tubulin" evidence="7">
    <location>
        <begin position="123"/>
        <end position="286"/>
    </location>
</feature>
<dbReference type="Proteomes" id="UP001197093">
    <property type="component" value="Unassembled WGS sequence"/>
</dbReference>
<evidence type="ECO:0000256" key="3">
    <source>
        <dbReference type="ARBA" id="ARBA00008507"/>
    </source>
</evidence>
<dbReference type="EMBL" id="JAHCVI010000001">
    <property type="protein sequence ID" value="KAG7290683.1"/>
    <property type="molecule type" value="Genomic_DNA"/>
</dbReference>
<comment type="caution">
    <text evidence="8">The sequence shown here is derived from an EMBL/GenBank/DDBJ whole genome shotgun (WGS) entry which is preliminary data.</text>
</comment>
<evidence type="ECO:0000259" key="6">
    <source>
        <dbReference type="Pfam" id="PF10644"/>
    </source>
</evidence>
<dbReference type="GO" id="GO:0005739">
    <property type="term" value="C:mitochondrion"/>
    <property type="evidence" value="ECO:0007669"/>
    <property type="project" value="UniProtKB-SubCell"/>
</dbReference>
<dbReference type="InterPro" id="IPR019605">
    <property type="entry name" value="Misato_II_tubulin-like"/>
</dbReference>
<gene>
    <name evidence="8" type="ORF">NEMBOFW57_000686</name>
</gene>
<evidence type="ECO:0000313" key="8">
    <source>
        <dbReference type="EMBL" id="KAG7290683.1"/>
    </source>
</evidence>
<organism evidence="8 9">
    <name type="scientific">Staphylotrichum longicolle</name>
    <dbReference type="NCBI Taxonomy" id="669026"/>
    <lineage>
        <taxon>Eukaryota</taxon>
        <taxon>Fungi</taxon>
        <taxon>Dikarya</taxon>
        <taxon>Ascomycota</taxon>
        <taxon>Pezizomycotina</taxon>
        <taxon>Sordariomycetes</taxon>
        <taxon>Sordariomycetidae</taxon>
        <taxon>Sordariales</taxon>
        <taxon>Chaetomiaceae</taxon>
        <taxon>Staphylotrichum</taxon>
    </lineage>
</organism>
<feature type="domain" description="Misato Segment II tubulin-like" evidence="6">
    <location>
        <begin position="2"/>
        <end position="106"/>
    </location>
</feature>
<evidence type="ECO:0000256" key="2">
    <source>
        <dbReference type="ARBA" id="ARBA00004173"/>
    </source>
</evidence>
<dbReference type="InterPro" id="IPR029209">
    <property type="entry name" value="DML1/Misato_tubulin"/>
</dbReference>
<dbReference type="PANTHER" id="PTHR13391:SF0">
    <property type="entry name" value="PROTEIN MISATO HOMOLOG 1"/>
    <property type="match status" value="1"/>
</dbReference>
<proteinExistence type="inferred from homology"/>
<keyword evidence="4" id="KW-0496">Mitochondrion</keyword>
<dbReference type="Pfam" id="PF10644">
    <property type="entry name" value="Misat_Tub_SegII"/>
    <property type="match status" value="1"/>
</dbReference>
<comment type="subcellular location">
    <subcellularLocation>
        <location evidence="2">Mitochondrion</location>
    </subcellularLocation>
</comment>
<dbReference type="Gene3D" id="3.40.50.1440">
    <property type="entry name" value="Tubulin/FtsZ, GTPase domain"/>
    <property type="match status" value="1"/>
</dbReference>
<evidence type="ECO:0000256" key="5">
    <source>
        <dbReference type="SAM" id="MobiDB-lite"/>
    </source>
</evidence>
<evidence type="ECO:0000259" key="7">
    <source>
        <dbReference type="Pfam" id="PF14881"/>
    </source>
</evidence>
<keyword evidence="9" id="KW-1185">Reference proteome</keyword>
<dbReference type="AlphaFoldDB" id="A0AAD4EZT6"/>
<protein>
    <submittedName>
        <fullName evidence="8">Uncharacterized protein</fullName>
    </submittedName>
</protein>
<evidence type="ECO:0000313" key="9">
    <source>
        <dbReference type="Proteomes" id="UP001197093"/>
    </source>
</evidence>
<comment type="similarity">
    <text evidence="3">Belongs to the misato family.</text>
</comment>
<evidence type="ECO:0000256" key="4">
    <source>
        <dbReference type="ARBA" id="ARBA00023128"/>
    </source>
</evidence>
<comment type="function">
    <text evidence="1">Involved in the partitioning of the mitochondrial organelle and mitochondrial DNA (mtDNA) inheritance.</text>
</comment>
<accession>A0AAD4EZT6</accession>
<reference evidence="8" key="1">
    <citation type="submission" date="2023-02" db="EMBL/GenBank/DDBJ databases">
        <authorList>
            <person name="Palmer J.M."/>
        </authorList>
    </citation>
    <scope>NUCLEOTIDE SEQUENCE</scope>
    <source>
        <strain evidence="8">FW57</strain>
    </source>
</reference>
<dbReference type="InterPro" id="IPR049942">
    <property type="entry name" value="DML1/Misato"/>
</dbReference>
<dbReference type="GO" id="GO:0007005">
    <property type="term" value="P:mitochondrion organization"/>
    <property type="evidence" value="ECO:0007669"/>
    <property type="project" value="InterPro"/>
</dbReference>
<dbReference type="PANTHER" id="PTHR13391">
    <property type="entry name" value="MITOCHONDRIAL DISTRIBUTION REGULATOR MISATO"/>
    <property type="match status" value="1"/>
</dbReference>
<dbReference type="Pfam" id="PF14881">
    <property type="entry name" value="Tubulin_3"/>
    <property type="match status" value="1"/>
</dbReference>
<evidence type="ECO:0000256" key="1">
    <source>
        <dbReference type="ARBA" id="ARBA00003757"/>
    </source>
</evidence>
<dbReference type="SUPFAM" id="SSF52490">
    <property type="entry name" value="Tubulin nucleotide-binding domain-like"/>
    <property type="match status" value="1"/>
</dbReference>
<feature type="region of interest" description="Disordered" evidence="5">
    <location>
        <begin position="87"/>
        <end position="122"/>
    </location>
</feature>
<name>A0AAD4EZT6_9PEZI</name>